<evidence type="ECO:0000313" key="2">
    <source>
        <dbReference type="Proteomes" id="UP000800041"/>
    </source>
</evidence>
<reference evidence="1" key="1">
    <citation type="journal article" date="2020" name="Stud. Mycol.">
        <title>101 Dothideomycetes genomes: a test case for predicting lifestyles and emergence of pathogens.</title>
        <authorList>
            <person name="Haridas S."/>
            <person name="Albert R."/>
            <person name="Binder M."/>
            <person name="Bloem J."/>
            <person name="Labutti K."/>
            <person name="Salamov A."/>
            <person name="Andreopoulos B."/>
            <person name="Baker S."/>
            <person name="Barry K."/>
            <person name="Bills G."/>
            <person name="Bluhm B."/>
            <person name="Cannon C."/>
            <person name="Castanera R."/>
            <person name="Culley D."/>
            <person name="Daum C."/>
            <person name="Ezra D."/>
            <person name="Gonzalez J."/>
            <person name="Henrissat B."/>
            <person name="Kuo A."/>
            <person name="Liang C."/>
            <person name="Lipzen A."/>
            <person name="Lutzoni F."/>
            <person name="Magnuson J."/>
            <person name="Mondo S."/>
            <person name="Nolan M."/>
            <person name="Ohm R."/>
            <person name="Pangilinan J."/>
            <person name="Park H.-J."/>
            <person name="Ramirez L."/>
            <person name="Alfaro M."/>
            <person name="Sun H."/>
            <person name="Tritt A."/>
            <person name="Yoshinaga Y."/>
            <person name="Zwiers L.-H."/>
            <person name="Turgeon B."/>
            <person name="Goodwin S."/>
            <person name="Spatafora J."/>
            <person name="Crous P."/>
            <person name="Grigoriev I."/>
        </authorList>
    </citation>
    <scope>NUCLEOTIDE SEQUENCE</scope>
    <source>
        <strain evidence="1">CBS 113979</strain>
    </source>
</reference>
<evidence type="ECO:0008006" key="3">
    <source>
        <dbReference type="Google" id="ProtNLM"/>
    </source>
</evidence>
<organism evidence="1 2">
    <name type="scientific">Aulographum hederae CBS 113979</name>
    <dbReference type="NCBI Taxonomy" id="1176131"/>
    <lineage>
        <taxon>Eukaryota</taxon>
        <taxon>Fungi</taxon>
        <taxon>Dikarya</taxon>
        <taxon>Ascomycota</taxon>
        <taxon>Pezizomycotina</taxon>
        <taxon>Dothideomycetes</taxon>
        <taxon>Pleosporomycetidae</taxon>
        <taxon>Aulographales</taxon>
        <taxon>Aulographaceae</taxon>
    </lineage>
</organism>
<dbReference type="InterPro" id="IPR052895">
    <property type="entry name" value="HetReg/Transcr_Mod"/>
</dbReference>
<accession>A0A6G1GV45</accession>
<dbReference type="Proteomes" id="UP000800041">
    <property type="component" value="Unassembled WGS sequence"/>
</dbReference>
<evidence type="ECO:0000313" key="1">
    <source>
        <dbReference type="EMBL" id="KAF1984831.1"/>
    </source>
</evidence>
<dbReference type="PANTHER" id="PTHR24148">
    <property type="entry name" value="ANKYRIN REPEAT DOMAIN-CONTAINING PROTEIN 39 HOMOLOG-RELATED"/>
    <property type="match status" value="1"/>
</dbReference>
<dbReference type="AlphaFoldDB" id="A0A6G1GV45"/>
<proteinExistence type="predicted"/>
<dbReference type="PANTHER" id="PTHR24148:SF82">
    <property type="entry name" value="HETEROKARYON INCOMPATIBILITY DOMAIN-CONTAINING PROTEIN"/>
    <property type="match status" value="1"/>
</dbReference>
<dbReference type="EMBL" id="ML977165">
    <property type="protein sequence ID" value="KAF1984831.1"/>
    <property type="molecule type" value="Genomic_DNA"/>
</dbReference>
<gene>
    <name evidence="1" type="ORF">K402DRAFT_119054</name>
</gene>
<sequence length="199" mass="21889">MALGLFFSEAFRLVKSPDFCSARTSVSIRNPSAVHELQSFKPHSRSVGWSNSVQQRRHDLRARTRLEAVHIKVFKTTASAKEGPGSRFHHIKQSNSGTSLSIAFGLCVVAAIIVELFDRPADGEAIQSIPYTPIGQTGDNFRVLVLSPGTGRESIKCELRSVLFADGPQYEALSYAWGDRTHTKPIHVNGVKVEITQSL</sequence>
<protein>
    <recommendedName>
        <fullName evidence="3">Heterokaryon incompatibility domain-containing protein</fullName>
    </recommendedName>
</protein>
<name>A0A6G1GV45_9PEZI</name>
<keyword evidence="2" id="KW-1185">Reference proteome</keyword>
<dbReference type="OrthoDB" id="3553147at2759"/>